<dbReference type="RefSeq" id="WP_058749255.1">
    <property type="nucleotide sequence ID" value="NZ_LDRC01000022.1"/>
</dbReference>
<dbReference type="SUPFAM" id="SSF55811">
    <property type="entry name" value="Nudix"/>
    <property type="match status" value="1"/>
</dbReference>
<dbReference type="AlphaFoldDB" id="A0A147DSD8"/>
<dbReference type="PATRIC" id="fig|465820.4.peg.1080"/>
<dbReference type="Pfam" id="PF00293">
    <property type="entry name" value="NUDIX"/>
    <property type="match status" value="1"/>
</dbReference>
<dbReference type="InterPro" id="IPR000086">
    <property type="entry name" value="NUDIX_hydrolase_dom"/>
</dbReference>
<dbReference type="CDD" id="cd24158">
    <property type="entry name" value="NUDIX_ADPRase_Rv1700"/>
    <property type="match status" value="1"/>
</dbReference>
<gene>
    <name evidence="3" type="ORF">NS359_05165</name>
</gene>
<dbReference type="Gene3D" id="3.90.79.10">
    <property type="entry name" value="Nucleoside Triphosphate Pyrophosphohydrolase"/>
    <property type="match status" value="1"/>
</dbReference>
<dbReference type="PROSITE" id="PS51462">
    <property type="entry name" value="NUDIX"/>
    <property type="match status" value="1"/>
</dbReference>
<feature type="domain" description="Nudix hydrolase" evidence="2">
    <location>
        <begin position="54"/>
        <end position="187"/>
    </location>
</feature>
<evidence type="ECO:0000313" key="3">
    <source>
        <dbReference type="EMBL" id="KTR52860.1"/>
    </source>
</evidence>
<evidence type="ECO:0000259" key="2">
    <source>
        <dbReference type="PROSITE" id="PS51462"/>
    </source>
</evidence>
<protein>
    <submittedName>
        <fullName evidence="3">ADP-ribose pyrophosphatase</fullName>
    </submittedName>
</protein>
<dbReference type="GO" id="GO:0019693">
    <property type="term" value="P:ribose phosphate metabolic process"/>
    <property type="evidence" value="ECO:0007669"/>
    <property type="project" value="TreeGrafter"/>
</dbReference>
<evidence type="ECO:0000313" key="4">
    <source>
        <dbReference type="Proteomes" id="UP000072763"/>
    </source>
</evidence>
<dbReference type="PANTHER" id="PTHR11839">
    <property type="entry name" value="UDP/ADP-SUGAR PYROPHOSPHATASE"/>
    <property type="match status" value="1"/>
</dbReference>
<dbReference type="Proteomes" id="UP000072763">
    <property type="component" value="Unassembled WGS sequence"/>
</dbReference>
<dbReference type="GO" id="GO:0016787">
    <property type="term" value="F:hydrolase activity"/>
    <property type="evidence" value="ECO:0007669"/>
    <property type="project" value="UniProtKB-KW"/>
</dbReference>
<organism evidence="3 4">
    <name type="scientific">Curtobacterium oceanosedimentum</name>
    <dbReference type="NCBI Taxonomy" id="465820"/>
    <lineage>
        <taxon>Bacteria</taxon>
        <taxon>Bacillati</taxon>
        <taxon>Actinomycetota</taxon>
        <taxon>Actinomycetes</taxon>
        <taxon>Micrococcales</taxon>
        <taxon>Microbacteriaceae</taxon>
        <taxon>Curtobacterium</taxon>
    </lineage>
</organism>
<sequence>MTTADDPTAAAPIADEHASYEVTESTVVYEGAVWDVRRDHVDYDGHDMVREYIDHTGAVAVFAEDDEGRVLVIQQYRHPVQLRDWELPAGLLDHEGEDHLTAAKRELGEEADLEADHWGPLVRYNTSSGGSDEFIQVYRARGVRATASAFEREAEEADIVTRWVPRAELVEGILAGRLQNSALVVATLAVDAIERGATERGATA</sequence>
<dbReference type="GO" id="GO:0005829">
    <property type="term" value="C:cytosol"/>
    <property type="evidence" value="ECO:0007669"/>
    <property type="project" value="TreeGrafter"/>
</dbReference>
<dbReference type="GO" id="GO:0006753">
    <property type="term" value="P:nucleoside phosphate metabolic process"/>
    <property type="evidence" value="ECO:0007669"/>
    <property type="project" value="TreeGrafter"/>
</dbReference>
<dbReference type="InterPro" id="IPR015797">
    <property type="entry name" value="NUDIX_hydrolase-like_dom_sf"/>
</dbReference>
<reference evidence="3 4" key="1">
    <citation type="journal article" date="2016" name="Front. Microbiol.">
        <title>Genomic Resource of Rice Seed Associated Bacteria.</title>
        <authorList>
            <person name="Midha S."/>
            <person name="Bansal K."/>
            <person name="Sharma S."/>
            <person name="Kumar N."/>
            <person name="Patil P.P."/>
            <person name="Chaudhry V."/>
            <person name="Patil P.B."/>
        </authorList>
    </citation>
    <scope>NUCLEOTIDE SEQUENCE [LARGE SCALE GENOMIC DNA]</scope>
    <source>
        <strain evidence="3 4">NS359</strain>
    </source>
</reference>
<dbReference type="STRING" id="465820.NS263_02375"/>
<keyword evidence="1" id="KW-0378">Hydrolase</keyword>
<dbReference type="PANTHER" id="PTHR11839:SF31">
    <property type="entry name" value="ADP-RIBOSE PYROPHOSPHATASE"/>
    <property type="match status" value="1"/>
</dbReference>
<evidence type="ECO:0000256" key="1">
    <source>
        <dbReference type="ARBA" id="ARBA00022801"/>
    </source>
</evidence>
<comment type="caution">
    <text evidence="3">The sequence shown here is derived from an EMBL/GenBank/DDBJ whole genome shotgun (WGS) entry which is preliminary data.</text>
</comment>
<dbReference type="OrthoDB" id="9806150at2"/>
<name>A0A147DSD8_9MICO</name>
<dbReference type="EMBL" id="LDRC01000022">
    <property type="protein sequence ID" value="KTR52860.1"/>
    <property type="molecule type" value="Genomic_DNA"/>
</dbReference>
<accession>A0A147DSD8</accession>
<proteinExistence type="predicted"/>